<dbReference type="InterPro" id="IPR006311">
    <property type="entry name" value="TAT_signal"/>
</dbReference>
<feature type="domain" description="4Fe-4S ferredoxin-type" evidence="1">
    <location>
        <begin position="738"/>
        <end position="768"/>
    </location>
</feature>
<dbReference type="Gene3D" id="3.30.2070.10">
    <property type="entry name" value="Formate dehydrogenase/DMSO reductase"/>
    <property type="match status" value="1"/>
</dbReference>
<dbReference type="AlphaFoldDB" id="A0AAX2I9T9"/>
<gene>
    <name evidence="2" type="primary">fdhB1</name>
    <name evidence="2" type="ORF">NCTC11653_00686</name>
</gene>
<dbReference type="SUPFAM" id="SSF53706">
    <property type="entry name" value="Formate dehydrogenase/DMSO reductase, domains 1-3"/>
    <property type="match status" value="1"/>
</dbReference>
<protein>
    <submittedName>
        <fullName evidence="2">Formate dehydrogenase iron-sulfur subunit</fullName>
    </submittedName>
</protein>
<dbReference type="InterPro" id="IPR019546">
    <property type="entry name" value="TAT_signal_bac_arc"/>
</dbReference>
<comment type="caution">
    <text evidence="2">The sequence shown here is derived from an EMBL/GenBank/DDBJ whole genome shotgun (WGS) entry which is preliminary data.</text>
</comment>
<sequence length="973" mass="108711">MTNDELRMTNENIHNISTSRRDFLKFLGFSTAVAALAGCEGAVHKTIPYVIQPESIVAGEANYYATCIADGFDFASVLVKTREGRPIAVLRNPEAKAGGAVNARILASVLSLYDEHRNPSPALSQGGELWQQLDTKAITALEKAKAEGKQIVMLSQTLASPSSYALVELLKEKYPTFKLVEYDTISEDAILTAFEWRYGLRAMPDYDFSKAKLIVSFDADFLGDWNGGGYEAGYAQGRIPSKANGMSRHIQLEANLSLTGANADERIALTPDQVKKALAYCFQYLKGFEENEQFHFPNSIIEKEENKVTIEDKIKKIASELKKAGSKALVVTGIDSVEAQLIAFAINEHLQSEAFSPQTPVLTRKGNVKALQQLLTDMNEGKVGVLFINNLNPLYSLPNAEVFVSGLKKVPFSVSFAMRADETAQQTTLWAPQPHYLESWGDVEFKYGHYGLMQPCIRPLFNTKQWQDCFLQWIGHKESYYDFIKAHWETHILKGFSWKQALHDGTFVKEDIKSFELPKEEKIPSLRKPPMTLTREETLRLIGTVLPRELVETPFELSLYTSTALGDGQQANNPWLQELPDPIHRTTWDNFLTMHPSDAQRLSIENWHTADGALDGYQAKISANGKSIIAPVLITPAQAQGSVGLALGYGRKAGIQTEMQVGVNAFVLYKDHCKTQGVQIEKAEGTHQFACLQLQNELVGRKNILKEISLETFLSESAEVWNPKHPKTKKDPTTPHHFKLSIDLNACTGCAACVIACHAENNVPVVGKEEVRRSRDMHWLRIDRYESRENEQRCVGFQPVMCQHCNNAPCETVCPVIATAHGQQGQNQMAYNRCVGTRYCANNCPYKVRRFNWFQYSENKQFNYNMNNEIGRMVLNPDVTVRSRGVMEKCSLCIQNTQAVILKAKREGRAVAPGEFNNVVACAAACNTGAMVFGDANEEGSKIAQLSASERMYQLLAELNTDPNVVYQVKVRN</sequence>
<dbReference type="PANTHER" id="PTHR42783">
    <property type="entry name" value="GLUTAMATE SYNTHASE [NADPH] SMALL CHAIN"/>
    <property type="match status" value="1"/>
</dbReference>
<dbReference type="CDD" id="cd10551">
    <property type="entry name" value="PsrB"/>
    <property type="match status" value="1"/>
</dbReference>
<evidence type="ECO:0000259" key="1">
    <source>
        <dbReference type="PROSITE" id="PS51379"/>
    </source>
</evidence>
<name>A0AAX2I9T9_CAPSP</name>
<dbReference type="Gene3D" id="3.30.70.20">
    <property type="match status" value="2"/>
</dbReference>
<accession>A0AAX2I9T9</accession>
<dbReference type="NCBIfam" id="TIGR01409">
    <property type="entry name" value="TAT_signal_seq"/>
    <property type="match status" value="1"/>
</dbReference>
<dbReference type="Gene3D" id="2.40.40.20">
    <property type="match status" value="1"/>
</dbReference>
<evidence type="ECO:0000313" key="3">
    <source>
        <dbReference type="Proteomes" id="UP000249902"/>
    </source>
</evidence>
<dbReference type="InterPro" id="IPR017896">
    <property type="entry name" value="4Fe4S_Fe-S-bd"/>
</dbReference>
<dbReference type="InterPro" id="IPR009010">
    <property type="entry name" value="Asp_de-COase-like_dom_sf"/>
</dbReference>
<dbReference type="Proteomes" id="UP000249902">
    <property type="component" value="Unassembled WGS sequence"/>
</dbReference>
<dbReference type="PANTHER" id="PTHR42783:SF3">
    <property type="entry name" value="GLUTAMATE SYNTHASE [NADPH] SMALL CHAIN-RELATED"/>
    <property type="match status" value="1"/>
</dbReference>
<dbReference type="PROSITE" id="PS51318">
    <property type="entry name" value="TAT"/>
    <property type="match status" value="1"/>
</dbReference>
<feature type="domain" description="4Fe-4S ferredoxin-type" evidence="1">
    <location>
        <begin position="825"/>
        <end position="854"/>
    </location>
</feature>
<dbReference type="SUPFAM" id="SSF50692">
    <property type="entry name" value="ADC-like"/>
    <property type="match status" value="1"/>
</dbReference>
<dbReference type="Gene3D" id="3.40.50.740">
    <property type="match status" value="1"/>
</dbReference>
<dbReference type="PROSITE" id="PS51379">
    <property type="entry name" value="4FE4S_FER_2"/>
    <property type="match status" value="2"/>
</dbReference>
<organism evidence="2 3">
    <name type="scientific">Capnocytophaga sputigena</name>
    <dbReference type="NCBI Taxonomy" id="1019"/>
    <lineage>
        <taxon>Bacteria</taxon>
        <taxon>Pseudomonadati</taxon>
        <taxon>Bacteroidota</taxon>
        <taxon>Flavobacteriia</taxon>
        <taxon>Flavobacteriales</taxon>
        <taxon>Flavobacteriaceae</taxon>
        <taxon>Capnocytophaga</taxon>
    </lineage>
</organism>
<dbReference type="Pfam" id="PF13247">
    <property type="entry name" value="Fer4_11"/>
    <property type="match status" value="1"/>
</dbReference>
<dbReference type="SUPFAM" id="SSF54862">
    <property type="entry name" value="4Fe-4S ferredoxins"/>
    <property type="match status" value="1"/>
</dbReference>
<proteinExistence type="predicted"/>
<evidence type="ECO:0000313" key="2">
    <source>
        <dbReference type="EMBL" id="SQA74793.1"/>
    </source>
</evidence>
<dbReference type="EMBL" id="UAVP01000003">
    <property type="protein sequence ID" value="SQA74793.1"/>
    <property type="molecule type" value="Genomic_DNA"/>
</dbReference>
<reference evidence="2 3" key="1">
    <citation type="submission" date="2018-06" db="EMBL/GenBank/DDBJ databases">
        <authorList>
            <consortium name="Pathogen Informatics"/>
            <person name="Doyle S."/>
        </authorList>
    </citation>
    <scope>NUCLEOTIDE SEQUENCE [LARGE SCALE GENOMIC DNA]</scope>
    <source>
        <strain evidence="2 3">NCTC11653</strain>
    </source>
</reference>